<dbReference type="SUPFAM" id="SSF69318">
    <property type="entry name" value="Integrin alpha N-terminal domain"/>
    <property type="match status" value="1"/>
</dbReference>
<evidence type="ECO:0000313" key="3">
    <source>
        <dbReference type="EMBL" id="CAF4439607.1"/>
    </source>
</evidence>
<dbReference type="InterPro" id="IPR013517">
    <property type="entry name" value="FG-GAP"/>
</dbReference>
<dbReference type="Pfam" id="PF13517">
    <property type="entry name" value="FG-GAP_3"/>
    <property type="match status" value="1"/>
</dbReference>
<protein>
    <recommendedName>
        <fullName evidence="5">VCBS repeat-containing protein</fullName>
    </recommendedName>
</protein>
<gene>
    <name evidence="2" type="ORF">JYZ213_LOCUS46978</name>
    <name evidence="3" type="ORF">OXD698_LOCUS53733</name>
</gene>
<dbReference type="EMBL" id="CAJNOG010006916">
    <property type="protein sequence ID" value="CAF1562884.1"/>
    <property type="molecule type" value="Genomic_DNA"/>
</dbReference>
<dbReference type="Gene3D" id="2.30.30.100">
    <property type="match status" value="1"/>
</dbReference>
<keyword evidence="1" id="KW-0732">Signal</keyword>
<organism evidence="3 4">
    <name type="scientific">Adineta steineri</name>
    <dbReference type="NCBI Taxonomy" id="433720"/>
    <lineage>
        <taxon>Eukaryota</taxon>
        <taxon>Metazoa</taxon>
        <taxon>Spiralia</taxon>
        <taxon>Gnathifera</taxon>
        <taxon>Rotifera</taxon>
        <taxon>Eurotatoria</taxon>
        <taxon>Bdelloidea</taxon>
        <taxon>Adinetida</taxon>
        <taxon>Adinetidae</taxon>
        <taxon>Adineta</taxon>
    </lineage>
</organism>
<feature type="non-terminal residue" evidence="3">
    <location>
        <position position="1"/>
    </location>
</feature>
<sequence length="83" mass="9161">TYSIGLGGRAFAVGDLNKDSILDLVVTNYDDSTISVLLGNRNGTFMMQQIYSTGNESYPRGITIGDFNNDTFQDLGLYIYVYS</sequence>
<dbReference type="Proteomes" id="UP000663844">
    <property type="component" value="Unassembled WGS sequence"/>
</dbReference>
<name>A0A820RQF0_9BILA</name>
<evidence type="ECO:0000256" key="1">
    <source>
        <dbReference type="ARBA" id="ARBA00022729"/>
    </source>
</evidence>
<evidence type="ECO:0000313" key="2">
    <source>
        <dbReference type="EMBL" id="CAF1562884.1"/>
    </source>
</evidence>
<comment type="caution">
    <text evidence="3">The sequence shown here is derived from an EMBL/GenBank/DDBJ whole genome shotgun (WGS) entry which is preliminary data.</text>
</comment>
<dbReference type="Proteomes" id="UP000663845">
    <property type="component" value="Unassembled WGS sequence"/>
</dbReference>
<dbReference type="AlphaFoldDB" id="A0A820RQF0"/>
<evidence type="ECO:0008006" key="5">
    <source>
        <dbReference type="Google" id="ProtNLM"/>
    </source>
</evidence>
<reference evidence="3" key="1">
    <citation type="submission" date="2021-02" db="EMBL/GenBank/DDBJ databases">
        <authorList>
            <person name="Nowell W R."/>
        </authorList>
    </citation>
    <scope>NUCLEOTIDE SEQUENCE</scope>
</reference>
<dbReference type="EMBL" id="CAJOAZ010031359">
    <property type="protein sequence ID" value="CAF4439607.1"/>
    <property type="molecule type" value="Genomic_DNA"/>
</dbReference>
<dbReference type="InterPro" id="IPR028994">
    <property type="entry name" value="Integrin_alpha_N"/>
</dbReference>
<proteinExistence type="predicted"/>
<evidence type="ECO:0000313" key="4">
    <source>
        <dbReference type="Proteomes" id="UP000663844"/>
    </source>
</evidence>
<accession>A0A820RQF0</accession>